<evidence type="ECO:0000256" key="1">
    <source>
        <dbReference type="SAM" id="Phobius"/>
    </source>
</evidence>
<dbReference type="EMBL" id="JABAGO010000001">
    <property type="protein sequence ID" value="NME97041.1"/>
    <property type="molecule type" value="Genomic_DNA"/>
</dbReference>
<reference evidence="2 3" key="1">
    <citation type="submission" date="2020-04" db="EMBL/GenBank/DDBJ databases">
        <authorList>
            <person name="Hitch T.C.A."/>
            <person name="Wylensek D."/>
            <person name="Clavel T."/>
        </authorList>
    </citation>
    <scope>NUCLEOTIDE SEQUENCE [LARGE SCALE GENOMIC DNA]</scope>
    <source>
        <strain evidence="2 3">WB01_D5_05</strain>
    </source>
</reference>
<keyword evidence="1" id="KW-1133">Transmembrane helix</keyword>
<name>A0A848CPV6_ANEAE</name>
<keyword evidence="1" id="KW-0472">Membrane</keyword>
<dbReference type="Proteomes" id="UP000561326">
    <property type="component" value="Unassembled WGS sequence"/>
</dbReference>
<dbReference type="AlphaFoldDB" id="A0A848CPV6"/>
<sequence>MKEGRERSEKNTLAFLLLERGAHPIFSFFLLSFFQSPELLLLRQAISILNKI</sequence>
<accession>A0A848CPV6</accession>
<evidence type="ECO:0000313" key="3">
    <source>
        <dbReference type="Proteomes" id="UP000561326"/>
    </source>
</evidence>
<proteinExistence type="predicted"/>
<evidence type="ECO:0000313" key="2">
    <source>
        <dbReference type="EMBL" id="NME97041.1"/>
    </source>
</evidence>
<keyword evidence="1" id="KW-0812">Transmembrane</keyword>
<organism evidence="2 3">
    <name type="scientific">Aneurinibacillus aneurinilyticus</name>
    <name type="common">Bacillus aneurinolyticus</name>
    <dbReference type="NCBI Taxonomy" id="1391"/>
    <lineage>
        <taxon>Bacteria</taxon>
        <taxon>Bacillati</taxon>
        <taxon>Bacillota</taxon>
        <taxon>Bacilli</taxon>
        <taxon>Bacillales</taxon>
        <taxon>Paenibacillaceae</taxon>
        <taxon>Aneurinibacillus group</taxon>
        <taxon>Aneurinibacillus</taxon>
    </lineage>
</organism>
<feature type="transmembrane region" description="Helical" evidence="1">
    <location>
        <begin position="12"/>
        <end position="34"/>
    </location>
</feature>
<gene>
    <name evidence="2" type="ORF">HF838_02100</name>
</gene>
<protein>
    <submittedName>
        <fullName evidence="2">Uncharacterized protein</fullName>
    </submittedName>
</protein>
<comment type="caution">
    <text evidence="2">The sequence shown here is derived from an EMBL/GenBank/DDBJ whole genome shotgun (WGS) entry which is preliminary data.</text>
</comment>
<dbReference type="RefSeq" id="WP_168974388.1">
    <property type="nucleotide sequence ID" value="NZ_JABAGO010000001.1"/>
</dbReference>